<evidence type="ECO:0000313" key="3">
    <source>
        <dbReference type="Proteomes" id="UP000681041"/>
    </source>
</evidence>
<organism evidence="2 3">
    <name type="scientific">Methanobacterium alkalithermotolerans</name>
    <dbReference type="NCBI Taxonomy" id="2731220"/>
    <lineage>
        <taxon>Archaea</taxon>
        <taxon>Methanobacteriati</taxon>
        <taxon>Methanobacteriota</taxon>
        <taxon>Methanomada group</taxon>
        <taxon>Methanobacteria</taxon>
        <taxon>Methanobacteriales</taxon>
        <taxon>Methanobacteriaceae</taxon>
        <taxon>Methanobacterium</taxon>
    </lineage>
</organism>
<keyword evidence="1" id="KW-0812">Transmembrane</keyword>
<dbReference type="RefSeq" id="WP_211532467.1">
    <property type="nucleotide sequence ID" value="NZ_CP058560.1"/>
</dbReference>
<accession>A0A8T8K9I4</accession>
<dbReference type="KEGG" id="meme:HYG87_06915"/>
<proteinExistence type="predicted"/>
<name>A0A8T8K9I4_9EURY</name>
<sequence>MDERGFIASLDAVLGLLVILIIIGTLSFHSNPISNPAYTENKIMAQDIMEIMAILEPYPGEGSLLEKMAGILDEGNCSQTSQNQAGLLATIFLDKTYPDINYNLTEINHLKGNTLCANAPMQDAANINSAQRNWKGYTFQLYVWY</sequence>
<reference evidence="2" key="1">
    <citation type="submission" date="2020-07" db="EMBL/GenBank/DDBJ databases">
        <title>Methanobacterium. sp. MethCan genome.</title>
        <authorList>
            <person name="Postec A."/>
            <person name="Quemeneur M."/>
        </authorList>
    </citation>
    <scope>NUCLEOTIDE SEQUENCE</scope>
    <source>
        <strain evidence="2">MethCAN</strain>
    </source>
</reference>
<gene>
    <name evidence="2" type="ORF">HYG87_06915</name>
</gene>
<dbReference type="AlphaFoldDB" id="A0A8T8K9I4"/>
<evidence type="ECO:0000313" key="2">
    <source>
        <dbReference type="EMBL" id="QUH23510.1"/>
    </source>
</evidence>
<evidence type="ECO:0000256" key="1">
    <source>
        <dbReference type="SAM" id="Phobius"/>
    </source>
</evidence>
<keyword evidence="1" id="KW-1133">Transmembrane helix</keyword>
<dbReference type="OrthoDB" id="71111at2157"/>
<keyword evidence="1" id="KW-0472">Membrane</keyword>
<feature type="transmembrane region" description="Helical" evidence="1">
    <location>
        <begin position="6"/>
        <end position="28"/>
    </location>
</feature>
<keyword evidence="3" id="KW-1185">Reference proteome</keyword>
<protein>
    <submittedName>
        <fullName evidence="2">Uncharacterized protein</fullName>
    </submittedName>
</protein>
<dbReference type="Proteomes" id="UP000681041">
    <property type="component" value="Chromosome"/>
</dbReference>
<dbReference type="EMBL" id="CP058560">
    <property type="protein sequence ID" value="QUH23510.1"/>
    <property type="molecule type" value="Genomic_DNA"/>
</dbReference>
<dbReference type="GeneID" id="64820482"/>